<dbReference type="EMBL" id="JYON01000015">
    <property type="protein sequence ID" value="KJH71078.1"/>
    <property type="molecule type" value="Genomic_DNA"/>
</dbReference>
<gene>
    <name evidence="9" type="ORF">UH38_14970</name>
</gene>
<dbReference type="Gene3D" id="1.10.3720.10">
    <property type="entry name" value="MetI-like"/>
    <property type="match status" value="1"/>
</dbReference>
<evidence type="ECO:0000256" key="6">
    <source>
        <dbReference type="ARBA" id="ARBA00023136"/>
    </source>
</evidence>
<dbReference type="PATRIC" id="fig|1618023.3.peg.5402"/>
<organism evidence="9 10">
    <name type="scientific">Aliterella atlantica CENA595</name>
    <dbReference type="NCBI Taxonomy" id="1618023"/>
    <lineage>
        <taxon>Bacteria</taxon>
        <taxon>Bacillati</taxon>
        <taxon>Cyanobacteriota</taxon>
        <taxon>Cyanophyceae</taxon>
        <taxon>Chroococcidiopsidales</taxon>
        <taxon>Aliterellaceae</taxon>
        <taxon>Aliterella</taxon>
    </lineage>
</organism>
<accession>A0A0D8ZQI5</accession>
<feature type="domain" description="ABC transmembrane type-1" evidence="8">
    <location>
        <begin position="21"/>
        <end position="209"/>
    </location>
</feature>
<dbReference type="PANTHER" id="PTHR30614:SF35">
    <property type="entry name" value="ABC TRANSPORTER PERMEASE PROTEIN"/>
    <property type="match status" value="1"/>
</dbReference>
<keyword evidence="4 7" id="KW-0812">Transmembrane</keyword>
<dbReference type="GO" id="GO:0006865">
    <property type="term" value="P:amino acid transport"/>
    <property type="evidence" value="ECO:0007669"/>
    <property type="project" value="TreeGrafter"/>
</dbReference>
<keyword evidence="2 7" id="KW-0813">Transport</keyword>
<dbReference type="SUPFAM" id="SSF161098">
    <property type="entry name" value="MetI-like"/>
    <property type="match status" value="1"/>
</dbReference>
<sequence>MGYSFDFSIIGDNLGLFINGALVTIRLSLIAIAFGLVIGIVGAVCRTSGNRLLNWLAISYVEAIRNTPFLIQLFFIFFGLPNLGLKLTAEQAATLALAVNFGAYSTEIVRAGVESIHKGQVEAGLALGFKSISVFRHIVLTPALANIYPALVGQIILAVLFTSVVSQIAAEDLTFAGDYLNARTFRSFEIYFTIALIYLAIVWLIKGLAYAVEKKYFEFAKYRR</sequence>
<feature type="transmembrane region" description="Helical" evidence="7">
    <location>
        <begin position="147"/>
        <end position="170"/>
    </location>
</feature>
<dbReference type="InterPro" id="IPR043429">
    <property type="entry name" value="ArtM/GltK/GlnP/TcyL/YhdX-like"/>
</dbReference>
<reference evidence="9 10" key="1">
    <citation type="submission" date="2015-02" db="EMBL/GenBank/DDBJ databases">
        <title>Draft genome of a novel marine cyanobacterium (Chroococcales) isolated from South Atlantic Ocean.</title>
        <authorList>
            <person name="Rigonato J."/>
            <person name="Alvarenga D.O."/>
            <person name="Branco L.H."/>
            <person name="Varani A.M."/>
            <person name="Brandini F.P."/>
            <person name="Fiore M.F."/>
        </authorList>
    </citation>
    <scope>NUCLEOTIDE SEQUENCE [LARGE SCALE GENOMIC DNA]</scope>
    <source>
        <strain evidence="9 10">CENA595</strain>
    </source>
</reference>
<dbReference type="OrthoDB" id="9805999at2"/>
<dbReference type="PROSITE" id="PS50928">
    <property type="entry name" value="ABC_TM1"/>
    <property type="match status" value="1"/>
</dbReference>
<evidence type="ECO:0000256" key="5">
    <source>
        <dbReference type="ARBA" id="ARBA00022989"/>
    </source>
</evidence>
<keyword evidence="6 7" id="KW-0472">Membrane</keyword>
<dbReference type="RefSeq" id="WP_045055466.1">
    <property type="nucleotide sequence ID" value="NZ_CAWMDP010000060.1"/>
</dbReference>
<dbReference type="AlphaFoldDB" id="A0A0D8ZQI5"/>
<evidence type="ECO:0000256" key="1">
    <source>
        <dbReference type="ARBA" id="ARBA00004651"/>
    </source>
</evidence>
<dbReference type="GO" id="GO:0022857">
    <property type="term" value="F:transmembrane transporter activity"/>
    <property type="evidence" value="ECO:0007669"/>
    <property type="project" value="InterPro"/>
</dbReference>
<dbReference type="PANTHER" id="PTHR30614">
    <property type="entry name" value="MEMBRANE COMPONENT OF AMINO ACID ABC TRANSPORTER"/>
    <property type="match status" value="1"/>
</dbReference>
<dbReference type="Proteomes" id="UP000032452">
    <property type="component" value="Unassembled WGS sequence"/>
</dbReference>
<dbReference type="NCBIfam" id="TIGR01726">
    <property type="entry name" value="HEQRo_perm_3TM"/>
    <property type="match status" value="1"/>
</dbReference>
<dbReference type="InterPro" id="IPR035906">
    <property type="entry name" value="MetI-like_sf"/>
</dbReference>
<dbReference type="InterPro" id="IPR000515">
    <property type="entry name" value="MetI-like"/>
</dbReference>
<proteinExistence type="inferred from homology"/>
<comment type="similarity">
    <text evidence="7">Belongs to the binding-protein-dependent transport system permease family.</text>
</comment>
<dbReference type="InterPro" id="IPR010065">
    <property type="entry name" value="AA_ABC_transptr_permease_3TM"/>
</dbReference>
<comment type="caution">
    <text evidence="9">The sequence shown here is derived from an EMBL/GenBank/DDBJ whole genome shotgun (WGS) entry which is preliminary data.</text>
</comment>
<protein>
    <submittedName>
        <fullName evidence="9">ABC transporter permease</fullName>
    </submittedName>
</protein>
<name>A0A0D8ZQI5_9CYAN</name>
<evidence type="ECO:0000259" key="8">
    <source>
        <dbReference type="PROSITE" id="PS50928"/>
    </source>
</evidence>
<keyword evidence="3" id="KW-1003">Cell membrane</keyword>
<dbReference type="CDD" id="cd06261">
    <property type="entry name" value="TM_PBP2"/>
    <property type="match status" value="1"/>
</dbReference>
<evidence type="ECO:0000256" key="4">
    <source>
        <dbReference type="ARBA" id="ARBA00022692"/>
    </source>
</evidence>
<keyword evidence="10" id="KW-1185">Reference proteome</keyword>
<evidence type="ECO:0000256" key="2">
    <source>
        <dbReference type="ARBA" id="ARBA00022448"/>
    </source>
</evidence>
<evidence type="ECO:0000256" key="3">
    <source>
        <dbReference type="ARBA" id="ARBA00022475"/>
    </source>
</evidence>
<keyword evidence="5 7" id="KW-1133">Transmembrane helix</keyword>
<comment type="subcellular location">
    <subcellularLocation>
        <location evidence="1 7">Cell membrane</location>
        <topology evidence="1 7">Multi-pass membrane protein</topology>
    </subcellularLocation>
</comment>
<dbReference type="Pfam" id="PF00528">
    <property type="entry name" value="BPD_transp_1"/>
    <property type="match status" value="1"/>
</dbReference>
<dbReference type="STRING" id="1618023.UH38_14970"/>
<feature type="transmembrane region" description="Helical" evidence="7">
    <location>
        <begin position="20"/>
        <end position="45"/>
    </location>
</feature>
<evidence type="ECO:0000256" key="7">
    <source>
        <dbReference type="RuleBase" id="RU363032"/>
    </source>
</evidence>
<dbReference type="GO" id="GO:0043190">
    <property type="term" value="C:ATP-binding cassette (ABC) transporter complex"/>
    <property type="evidence" value="ECO:0007669"/>
    <property type="project" value="InterPro"/>
</dbReference>
<evidence type="ECO:0000313" key="10">
    <source>
        <dbReference type="Proteomes" id="UP000032452"/>
    </source>
</evidence>
<evidence type="ECO:0000313" key="9">
    <source>
        <dbReference type="EMBL" id="KJH71078.1"/>
    </source>
</evidence>
<feature type="transmembrane region" description="Helical" evidence="7">
    <location>
        <begin position="190"/>
        <end position="212"/>
    </location>
</feature>